<feature type="transmembrane region" description="Helical" evidence="1">
    <location>
        <begin position="648"/>
        <end position="666"/>
    </location>
</feature>
<keyword evidence="1" id="KW-1133">Transmembrane helix</keyword>
<sequence length="800" mass="85819">MTKGRRNLSLGALAWLVAVALLVGHNGYLWVVKRIVPDTDIMALLPVQERDPILQRSFAHMVDAAQQRVIVLVGAAEWEDAKRAADAYSAVLAKRPDLFAAASAGEGVQAEWLSLFQKHRLVLMSPAQQAQLEKEGTAFWTQQALAKLYAPFGGPRLGAWQDDPFGLFSGWVQERAQETPVRPRDGHLFVADNESQYVLLPLTLKVPALSMTAQGVVLPMLEEAGAAARKAAPQARLIQAGVILHAANAGAQASGEMHTIGVGSIAGIILLMWFTFRTLKPIALILLSIGVGVLGALSVCWLLFGQIHLMTLVFGASLVGVAQDYGIYYLCNRLSADPALDSRALLKKLLPGLALTLLAAVIGYMGLALTPFPGLRQMAVFSALGLFFAWLTVICWFPLLIGPRSLKGGALVRAYGAALARWPLLRASPGTFIAAGVFGAVAVLGISKLGANDDIRLLQNPPKHLVDDQIKLGKLLDAPTPVQFFLVRGDSAETVLQREEALKRRLDKLIAAGKLSGYQAMSNWVPSARTQRERRALVDLKLLGVDGPLAAVARQAEEDAAWVRTTADALRAAGTPLDVDAFLQAPASEPWRHLWLGREHGQYASIVALRGLSMAAVPAVRPLADGLAGVQWVDKVAEISSVLGRYRVNMGFVVLGAYCVVFVLLLPRYRGRAWRVIAPTALASVATLAILGLAGQNLQLFHVLALMLLLGVGVDYGIFMQEGATNCANRRDTTPWLAVGLAAANTILSFGLLGLSHTPALQAFGLTMLLGTLLVWLTVPCFGTSTTIKEKANAETIGIR</sequence>
<dbReference type="EMBL" id="WNWM01000002">
    <property type="protein sequence ID" value="MUI14928.1"/>
    <property type="molecule type" value="Genomic_DNA"/>
</dbReference>
<feature type="transmembrane region" description="Helical" evidence="1">
    <location>
        <begin position="735"/>
        <end position="755"/>
    </location>
</feature>
<evidence type="ECO:0000313" key="2">
    <source>
        <dbReference type="EMBL" id="MUI14928.1"/>
    </source>
</evidence>
<feature type="transmembrane region" description="Helical" evidence="1">
    <location>
        <begin position="423"/>
        <end position="446"/>
    </location>
</feature>
<feature type="transmembrane region" description="Helical" evidence="1">
    <location>
        <begin position="257"/>
        <end position="276"/>
    </location>
</feature>
<keyword evidence="1" id="KW-0472">Membrane</keyword>
<keyword evidence="1" id="KW-0812">Transmembrane</keyword>
<dbReference type="PANTHER" id="PTHR33406:SF13">
    <property type="entry name" value="MEMBRANE PROTEIN YDFJ"/>
    <property type="match status" value="1"/>
</dbReference>
<dbReference type="InterPro" id="IPR050545">
    <property type="entry name" value="Mycobact_MmpL"/>
</dbReference>
<feature type="transmembrane region" description="Helical" evidence="1">
    <location>
        <begin position="352"/>
        <end position="372"/>
    </location>
</feature>
<feature type="transmembrane region" description="Helical" evidence="1">
    <location>
        <begin position="761"/>
        <end position="782"/>
    </location>
</feature>
<dbReference type="PANTHER" id="PTHR33406">
    <property type="entry name" value="MEMBRANE PROTEIN MJ1562-RELATED"/>
    <property type="match status" value="1"/>
</dbReference>
<feature type="transmembrane region" description="Helical" evidence="1">
    <location>
        <begin position="283"/>
        <end position="304"/>
    </location>
</feature>
<accession>A0A6I3XQW7</accession>
<proteinExistence type="predicted"/>
<organism evidence="2 3">
    <name type="scientific">Pseudoduganella dura</name>
    <dbReference type="NCBI Taxonomy" id="321982"/>
    <lineage>
        <taxon>Bacteria</taxon>
        <taxon>Pseudomonadati</taxon>
        <taxon>Pseudomonadota</taxon>
        <taxon>Betaproteobacteria</taxon>
        <taxon>Burkholderiales</taxon>
        <taxon>Oxalobacteraceae</taxon>
        <taxon>Telluria group</taxon>
        <taxon>Pseudoduganella</taxon>
    </lineage>
</organism>
<feature type="transmembrane region" description="Helical" evidence="1">
    <location>
        <begin position="700"/>
        <end position="719"/>
    </location>
</feature>
<feature type="transmembrane region" description="Helical" evidence="1">
    <location>
        <begin position="310"/>
        <end position="331"/>
    </location>
</feature>
<evidence type="ECO:0000256" key="1">
    <source>
        <dbReference type="SAM" id="Phobius"/>
    </source>
</evidence>
<name>A0A6I3XQW7_9BURK</name>
<comment type="caution">
    <text evidence="2">The sequence shown here is derived from an EMBL/GenBank/DDBJ whole genome shotgun (WGS) entry which is preliminary data.</text>
</comment>
<feature type="transmembrane region" description="Helical" evidence="1">
    <location>
        <begin position="673"/>
        <end position="694"/>
    </location>
</feature>
<dbReference type="Proteomes" id="UP000431684">
    <property type="component" value="Unassembled WGS sequence"/>
</dbReference>
<dbReference type="OrthoDB" id="9780358at2"/>
<dbReference type="GO" id="GO:0005886">
    <property type="term" value="C:plasma membrane"/>
    <property type="evidence" value="ECO:0007669"/>
    <property type="project" value="TreeGrafter"/>
</dbReference>
<keyword evidence="3" id="KW-1185">Reference proteome</keyword>
<dbReference type="AlphaFoldDB" id="A0A6I3XQW7"/>
<protein>
    <submittedName>
        <fullName evidence="2">Transporter</fullName>
    </submittedName>
</protein>
<dbReference type="Gene3D" id="1.20.1640.10">
    <property type="entry name" value="Multidrug efflux transporter AcrB transmembrane domain"/>
    <property type="match status" value="2"/>
</dbReference>
<evidence type="ECO:0000313" key="3">
    <source>
        <dbReference type="Proteomes" id="UP000431684"/>
    </source>
</evidence>
<dbReference type="SUPFAM" id="SSF82866">
    <property type="entry name" value="Multidrug efflux transporter AcrB transmembrane domain"/>
    <property type="match status" value="2"/>
</dbReference>
<gene>
    <name evidence="2" type="ORF">GJV26_21020</name>
</gene>
<feature type="transmembrane region" description="Helical" evidence="1">
    <location>
        <begin position="378"/>
        <end position="402"/>
    </location>
</feature>
<reference evidence="2 3" key="1">
    <citation type="submission" date="2019-11" db="EMBL/GenBank/DDBJ databases">
        <title>Draft Genome Sequences of Six Type Strains of the Genus Massilia.</title>
        <authorList>
            <person name="Miess H."/>
            <person name="Frediansyah A."/>
            <person name="Goeker M."/>
            <person name="Gross H."/>
        </authorList>
    </citation>
    <scope>NUCLEOTIDE SEQUENCE [LARGE SCALE GENOMIC DNA]</scope>
    <source>
        <strain evidence="2 3">DSM 17513</strain>
    </source>
</reference>